<organism evidence="2 3">
    <name type="scientific">Mesorhizobium cantuariense</name>
    <dbReference type="NCBI Taxonomy" id="1300275"/>
    <lineage>
        <taxon>Bacteria</taxon>
        <taxon>Pseudomonadati</taxon>
        <taxon>Pseudomonadota</taxon>
        <taxon>Alphaproteobacteria</taxon>
        <taxon>Hyphomicrobiales</taxon>
        <taxon>Phyllobacteriaceae</taxon>
        <taxon>Mesorhizobium</taxon>
    </lineage>
</organism>
<dbReference type="InterPro" id="IPR017508">
    <property type="entry name" value="HipA_N1"/>
</dbReference>
<dbReference type="EMBL" id="JBHRVD010000001">
    <property type="protein sequence ID" value="MFC3327588.1"/>
    <property type="molecule type" value="Genomic_DNA"/>
</dbReference>
<name>A0ABV7N047_9HYPH</name>
<dbReference type="RefSeq" id="WP_378987453.1">
    <property type="nucleotide sequence ID" value="NZ_JBHRVD010000001.1"/>
</dbReference>
<evidence type="ECO:0000313" key="3">
    <source>
        <dbReference type="Proteomes" id="UP001595648"/>
    </source>
</evidence>
<dbReference type="NCBIfam" id="TIGR03071">
    <property type="entry name" value="couple_hipA"/>
    <property type="match status" value="1"/>
</dbReference>
<evidence type="ECO:0000259" key="1">
    <source>
        <dbReference type="Pfam" id="PF13657"/>
    </source>
</evidence>
<reference evidence="3" key="1">
    <citation type="journal article" date="2019" name="Int. J. Syst. Evol. Microbiol.">
        <title>The Global Catalogue of Microorganisms (GCM) 10K type strain sequencing project: providing services to taxonomists for standard genome sequencing and annotation.</title>
        <authorList>
            <consortium name="The Broad Institute Genomics Platform"/>
            <consortium name="The Broad Institute Genome Sequencing Center for Infectious Disease"/>
            <person name="Wu L."/>
            <person name="Ma J."/>
        </authorList>
    </citation>
    <scope>NUCLEOTIDE SEQUENCE [LARGE SCALE GENOMIC DNA]</scope>
    <source>
        <strain evidence="3">ICMP 19515</strain>
    </source>
</reference>
<protein>
    <submittedName>
        <fullName evidence="2">HipA N-terminal domain-containing protein</fullName>
    </submittedName>
</protein>
<keyword evidence="3" id="KW-1185">Reference proteome</keyword>
<gene>
    <name evidence="2" type="ORF">ACFOJ9_38375</name>
</gene>
<feature type="domain" description="HipA N-terminal subdomain 1" evidence="1">
    <location>
        <begin position="6"/>
        <end position="75"/>
    </location>
</feature>
<accession>A0ABV7N047</accession>
<comment type="caution">
    <text evidence="2">The sequence shown here is derived from an EMBL/GenBank/DDBJ whole genome shotgun (WGS) entry which is preliminary data.</text>
</comment>
<proteinExistence type="predicted"/>
<dbReference type="Pfam" id="PF13657">
    <property type="entry name" value="Couple_hipA"/>
    <property type="match status" value="1"/>
</dbReference>
<dbReference type="Proteomes" id="UP001595648">
    <property type="component" value="Unassembled WGS sequence"/>
</dbReference>
<evidence type="ECO:0000313" key="2">
    <source>
        <dbReference type="EMBL" id="MFC3327588.1"/>
    </source>
</evidence>
<sequence length="84" mass="9522">MEVLALDVRLDGFVDPIGALVRDENGSVAFVYKADYLRRSDATALSLSLPLAEEPYRDVIARAFFDNLLQERNRRAGTRRPDPR</sequence>